<evidence type="ECO:0000313" key="2">
    <source>
        <dbReference type="Proteomes" id="UP001054837"/>
    </source>
</evidence>
<dbReference type="EMBL" id="BPLQ01014509">
    <property type="protein sequence ID" value="GIY80491.1"/>
    <property type="molecule type" value="Genomic_DNA"/>
</dbReference>
<organism evidence="1 2">
    <name type="scientific">Caerostris darwini</name>
    <dbReference type="NCBI Taxonomy" id="1538125"/>
    <lineage>
        <taxon>Eukaryota</taxon>
        <taxon>Metazoa</taxon>
        <taxon>Ecdysozoa</taxon>
        <taxon>Arthropoda</taxon>
        <taxon>Chelicerata</taxon>
        <taxon>Arachnida</taxon>
        <taxon>Araneae</taxon>
        <taxon>Araneomorphae</taxon>
        <taxon>Entelegynae</taxon>
        <taxon>Araneoidea</taxon>
        <taxon>Araneidae</taxon>
        <taxon>Caerostris</taxon>
    </lineage>
</organism>
<sequence>MNRKSPVGSPNSCFEYYKFRTNFDTFRELLRMQITFHNSAVACLQKNLYIPPPPKNMCQKWCGSKSITRSPLPQKELRFLQLNMLMARIKLTYAVSGDGGRGCLINKRILQMMNVFG</sequence>
<dbReference type="AlphaFoldDB" id="A0AAV4WET5"/>
<dbReference type="Proteomes" id="UP001054837">
    <property type="component" value="Unassembled WGS sequence"/>
</dbReference>
<reference evidence="1 2" key="1">
    <citation type="submission" date="2021-06" db="EMBL/GenBank/DDBJ databases">
        <title>Caerostris darwini draft genome.</title>
        <authorList>
            <person name="Kono N."/>
            <person name="Arakawa K."/>
        </authorList>
    </citation>
    <scope>NUCLEOTIDE SEQUENCE [LARGE SCALE GENOMIC DNA]</scope>
</reference>
<accession>A0AAV4WET5</accession>
<comment type="caution">
    <text evidence="1">The sequence shown here is derived from an EMBL/GenBank/DDBJ whole genome shotgun (WGS) entry which is preliminary data.</text>
</comment>
<name>A0AAV4WET5_9ARAC</name>
<protein>
    <submittedName>
        <fullName evidence="1">Uncharacterized protein</fullName>
    </submittedName>
</protein>
<keyword evidence="2" id="KW-1185">Reference proteome</keyword>
<gene>
    <name evidence="1" type="ORF">CDAR_596791</name>
</gene>
<evidence type="ECO:0000313" key="1">
    <source>
        <dbReference type="EMBL" id="GIY80491.1"/>
    </source>
</evidence>
<proteinExistence type="predicted"/>